<comment type="caution">
    <text evidence="2">The sequence shown here is derived from an EMBL/GenBank/DDBJ whole genome shotgun (WGS) entry which is preliminary data.</text>
</comment>
<name>A0A428WW94_AMYBA</name>
<organism evidence="2 3">
    <name type="scientific">Amycolatopsis balhimycina DSM 5908</name>
    <dbReference type="NCBI Taxonomy" id="1081091"/>
    <lineage>
        <taxon>Bacteria</taxon>
        <taxon>Bacillati</taxon>
        <taxon>Actinomycetota</taxon>
        <taxon>Actinomycetes</taxon>
        <taxon>Pseudonocardiales</taxon>
        <taxon>Pseudonocardiaceae</taxon>
        <taxon>Amycolatopsis</taxon>
    </lineage>
</organism>
<dbReference type="Pfam" id="PF00975">
    <property type="entry name" value="Thioesterase"/>
    <property type="match status" value="1"/>
</dbReference>
<evidence type="ECO:0000313" key="2">
    <source>
        <dbReference type="EMBL" id="RSM47345.1"/>
    </source>
</evidence>
<dbReference type="AlphaFoldDB" id="A0A428WW94"/>
<evidence type="ECO:0000259" key="1">
    <source>
        <dbReference type="SMART" id="SM00824"/>
    </source>
</evidence>
<gene>
    <name evidence="2" type="ORF">DMA12_08960</name>
</gene>
<dbReference type="SMART" id="SM00824">
    <property type="entry name" value="PKS_TE"/>
    <property type="match status" value="1"/>
</dbReference>
<dbReference type="OrthoDB" id="2472181at2"/>
<dbReference type="EMBL" id="QHHU01000010">
    <property type="protein sequence ID" value="RSM47345.1"/>
    <property type="molecule type" value="Genomic_DNA"/>
</dbReference>
<dbReference type="InterPro" id="IPR029058">
    <property type="entry name" value="AB_hydrolase_fold"/>
</dbReference>
<proteinExistence type="predicted"/>
<dbReference type="Proteomes" id="UP000286716">
    <property type="component" value="Unassembled WGS sequence"/>
</dbReference>
<dbReference type="RefSeq" id="WP_020639042.1">
    <property type="nucleotide sequence ID" value="NZ_QHHU01000010.1"/>
</dbReference>
<protein>
    <submittedName>
        <fullName evidence="2">Thioesterase</fullName>
    </submittedName>
</protein>
<reference evidence="2 3" key="1">
    <citation type="submission" date="2018-05" db="EMBL/GenBank/DDBJ databases">
        <title>Evolution of GPA BGCs.</title>
        <authorList>
            <person name="Waglechner N."/>
            <person name="Wright G.D."/>
        </authorList>
    </citation>
    <scope>NUCLEOTIDE SEQUENCE [LARGE SCALE GENOMIC DNA]</scope>
    <source>
        <strain evidence="2 3">DSM 5908</strain>
    </source>
</reference>
<keyword evidence="3" id="KW-1185">Reference proteome</keyword>
<dbReference type="InterPro" id="IPR020802">
    <property type="entry name" value="TesA-like"/>
</dbReference>
<dbReference type="Gene3D" id="3.40.50.1820">
    <property type="entry name" value="alpha/beta hydrolase"/>
    <property type="match status" value="1"/>
</dbReference>
<feature type="domain" description="Thioesterase TesA-like" evidence="1">
    <location>
        <begin position="32"/>
        <end position="236"/>
    </location>
</feature>
<dbReference type="SUPFAM" id="SSF53474">
    <property type="entry name" value="alpha/beta-Hydrolases"/>
    <property type="match status" value="1"/>
</dbReference>
<accession>A0A428WW94</accession>
<sequence>MAAPATAPATRPPLLLPLSRRPQAPQAVLVHPGGGGLSPYTPLAVRLGRRHGVSGIRAGGLFAGERPDDDVEVMAERYLPLLDTLPRRPELLVGWSMGGVLAWELGARLAATGPAPAVVMIDSFTRRDEFGTTARRDAVIERIMRSVHARVAPRDQRWAEATAHAHVTASGRHQVTSTHPGPALLMACASPHRRTQVENWTRLSGRLRVRELDCGHFDVFGRKALPAVLAHLDEFLTGNRNRSTKCLGGQR</sequence>
<dbReference type="InterPro" id="IPR001031">
    <property type="entry name" value="Thioesterase"/>
</dbReference>
<evidence type="ECO:0000313" key="3">
    <source>
        <dbReference type="Proteomes" id="UP000286716"/>
    </source>
</evidence>